<protein>
    <submittedName>
        <fullName evidence="2">Uncharacterized protein</fullName>
    </submittedName>
</protein>
<sequence length="108" mass="12195">MATKDTKGERKMNSSHRPDILRRGYTDKDTGEFFVIRADPGLIYGAEFLSNILPLHHLSPNKLTSAAKVANNQFAMSQEVELIFDWPGFWWLVSPLCAEVSLCKTLNP</sequence>
<dbReference type="AlphaFoldDB" id="A0A9N7UFP0"/>
<name>A0A9N7UFP0_PLEPL</name>
<proteinExistence type="predicted"/>
<keyword evidence="3" id="KW-1185">Reference proteome</keyword>
<comment type="caution">
    <text evidence="2">The sequence shown here is derived from an EMBL/GenBank/DDBJ whole genome shotgun (WGS) entry which is preliminary data.</text>
</comment>
<reference evidence="2" key="1">
    <citation type="submission" date="2020-03" db="EMBL/GenBank/DDBJ databases">
        <authorList>
            <person name="Weist P."/>
        </authorList>
    </citation>
    <scope>NUCLEOTIDE SEQUENCE</scope>
</reference>
<dbReference type="EMBL" id="CADEAL010001113">
    <property type="protein sequence ID" value="CAB1429208.1"/>
    <property type="molecule type" value="Genomic_DNA"/>
</dbReference>
<feature type="region of interest" description="Disordered" evidence="1">
    <location>
        <begin position="1"/>
        <end position="23"/>
    </location>
</feature>
<gene>
    <name evidence="2" type="ORF">PLEPLA_LOCUS17183</name>
</gene>
<dbReference type="Proteomes" id="UP001153269">
    <property type="component" value="Unassembled WGS sequence"/>
</dbReference>
<evidence type="ECO:0000313" key="3">
    <source>
        <dbReference type="Proteomes" id="UP001153269"/>
    </source>
</evidence>
<accession>A0A9N7UFP0</accession>
<evidence type="ECO:0000256" key="1">
    <source>
        <dbReference type="SAM" id="MobiDB-lite"/>
    </source>
</evidence>
<evidence type="ECO:0000313" key="2">
    <source>
        <dbReference type="EMBL" id="CAB1429208.1"/>
    </source>
</evidence>
<organism evidence="2 3">
    <name type="scientific">Pleuronectes platessa</name>
    <name type="common">European plaice</name>
    <dbReference type="NCBI Taxonomy" id="8262"/>
    <lineage>
        <taxon>Eukaryota</taxon>
        <taxon>Metazoa</taxon>
        <taxon>Chordata</taxon>
        <taxon>Craniata</taxon>
        <taxon>Vertebrata</taxon>
        <taxon>Euteleostomi</taxon>
        <taxon>Actinopterygii</taxon>
        <taxon>Neopterygii</taxon>
        <taxon>Teleostei</taxon>
        <taxon>Neoteleostei</taxon>
        <taxon>Acanthomorphata</taxon>
        <taxon>Carangaria</taxon>
        <taxon>Pleuronectiformes</taxon>
        <taxon>Pleuronectoidei</taxon>
        <taxon>Pleuronectidae</taxon>
        <taxon>Pleuronectes</taxon>
    </lineage>
</organism>